<dbReference type="Pfam" id="PF03398">
    <property type="entry name" value="Ist1"/>
    <property type="match status" value="1"/>
</dbReference>
<evidence type="ECO:0000256" key="1">
    <source>
        <dbReference type="ARBA" id="ARBA00005536"/>
    </source>
</evidence>
<dbReference type="EMBL" id="OZ034816">
    <property type="protein sequence ID" value="CAL1378013.1"/>
    <property type="molecule type" value="Genomic_DNA"/>
</dbReference>
<dbReference type="Gene3D" id="1.20.1260.60">
    <property type="entry name" value="Vacuolar protein sorting-associated protein Ist1"/>
    <property type="match status" value="1"/>
</dbReference>
<dbReference type="InterPro" id="IPR042277">
    <property type="entry name" value="IST1-like"/>
</dbReference>
<dbReference type="FunFam" id="1.20.1260.60:FF:000002">
    <property type="entry name" value="Vacuolar protein sorting-associated protein IST1"/>
    <property type="match status" value="1"/>
</dbReference>
<dbReference type="PANTHER" id="PTHR12161">
    <property type="entry name" value="IST1 FAMILY MEMBER"/>
    <property type="match status" value="1"/>
</dbReference>
<comment type="similarity">
    <text evidence="1">Belongs to the IST1 family.</text>
</comment>
<dbReference type="PANTHER" id="PTHR12161:SF60">
    <property type="entry name" value="REGULATOR OF VPS4 ACTIVITY IN THE MVB PATHWAY PROTEIN"/>
    <property type="match status" value="1"/>
</dbReference>
<feature type="compositionally biased region" description="Basic and acidic residues" evidence="2">
    <location>
        <begin position="372"/>
        <end position="382"/>
    </location>
</feature>
<name>A0AAV2DWV1_9ROSI</name>
<sequence>MFDSLTKSKFYTKCKSLTKMTKVRLDATRKKKNAVAKYLKNDIADLLRTGLDSNAYGRADGLIVEQNMIAAYKLMEEFCECILTNLASLDKQKECPKECREAIQSLMYAAAWLAEFPELRDLRSLFAQRYGDYLELFLNKEFSELLNPRPASKEMKLQLLRDVAQEFSIKWDSKFLEQKLFRPPHSPSFHRHEGATHTAQDVGHKVKSNDAPSPRKDQDIHRESKNRHREDGKRNNHGSTATAEVASSPSRKDVVDGYRHNRPHISESESTRDQDIHRERKYKHKEVGTRESHGSAAAKAEVAGSPRRKDAVDDRHNRLRINSQSDSTTDQDSSKQPSSTTIGTSTTSASEEEVDSSKKPYYRFIAPPYVRSRVEKKEDVKIAEGSPNSTSTAAGGGDKESDAQTTKPRSVRRRQQMKQLVVGDDSVESPLKLPPEEEEEERKLDELLMKHSKKRASYEMGSSNNNNMKSNNKLKPLSWRSRDESGKNGAPGSAPPFSSLGKSASSTTADDSAAAASSSSGGGMGGRHGRSLSAESSADVCKSKHVHPNLPDYDLLAARIAAFMRK</sequence>
<feature type="compositionally biased region" description="Basic and acidic residues" evidence="2">
    <location>
        <begin position="250"/>
        <end position="278"/>
    </location>
</feature>
<dbReference type="InterPro" id="IPR005061">
    <property type="entry name" value="Ist1"/>
</dbReference>
<gene>
    <name evidence="3" type="ORF">LTRI10_LOCUS19621</name>
</gene>
<reference evidence="3 4" key="1">
    <citation type="submission" date="2024-04" db="EMBL/GenBank/DDBJ databases">
        <authorList>
            <person name="Fracassetti M."/>
        </authorList>
    </citation>
    <scope>NUCLEOTIDE SEQUENCE [LARGE SCALE GENOMIC DNA]</scope>
</reference>
<evidence type="ECO:0008006" key="5">
    <source>
        <dbReference type="Google" id="ProtNLM"/>
    </source>
</evidence>
<feature type="compositionally biased region" description="Low complexity" evidence="2">
    <location>
        <begin position="323"/>
        <end position="349"/>
    </location>
</feature>
<keyword evidence="4" id="KW-1185">Reference proteome</keyword>
<organism evidence="3 4">
    <name type="scientific">Linum trigynum</name>
    <dbReference type="NCBI Taxonomy" id="586398"/>
    <lineage>
        <taxon>Eukaryota</taxon>
        <taxon>Viridiplantae</taxon>
        <taxon>Streptophyta</taxon>
        <taxon>Embryophyta</taxon>
        <taxon>Tracheophyta</taxon>
        <taxon>Spermatophyta</taxon>
        <taxon>Magnoliopsida</taxon>
        <taxon>eudicotyledons</taxon>
        <taxon>Gunneridae</taxon>
        <taxon>Pentapetalae</taxon>
        <taxon>rosids</taxon>
        <taxon>fabids</taxon>
        <taxon>Malpighiales</taxon>
        <taxon>Linaceae</taxon>
        <taxon>Linum</taxon>
    </lineage>
</organism>
<protein>
    <recommendedName>
        <fullName evidence="5">Regulator of Vps4 activity in the MVB pathway protein</fullName>
    </recommendedName>
</protein>
<feature type="compositionally biased region" description="Polar residues" evidence="2">
    <location>
        <begin position="237"/>
        <end position="249"/>
    </location>
</feature>
<dbReference type="Proteomes" id="UP001497516">
    <property type="component" value="Chromosome 3"/>
</dbReference>
<feature type="compositionally biased region" description="Basic and acidic residues" evidence="2">
    <location>
        <begin position="202"/>
        <end position="234"/>
    </location>
</feature>
<feature type="compositionally biased region" description="Low complexity" evidence="2">
    <location>
        <begin position="503"/>
        <end position="519"/>
    </location>
</feature>
<dbReference type="GO" id="GO:0015031">
    <property type="term" value="P:protein transport"/>
    <property type="evidence" value="ECO:0007669"/>
    <property type="project" value="InterPro"/>
</dbReference>
<feature type="compositionally biased region" description="Low complexity" evidence="2">
    <location>
        <begin position="462"/>
        <end position="475"/>
    </location>
</feature>
<feature type="compositionally biased region" description="Basic and acidic residues" evidence="2">
    <location>
        <begin position="307"/>
        <end position="316"/>
    </location>
</feature>
<evidence type="ECO:0000256" key="2">
    <source>
        <dbReference type="SAM" id="MobiDB-lite"/>
    </source>
</evidence>
<accession>A0AAV2DWV1</accession>
<evidence type="ECO:0000313" key="3">
    <source>
        <dbReference type="EMBL" id="CAL1378013.1"/>
    </source>
</evidence>
<dbReference type="AlphaFoldDB" id="A0AAV2DWV1"/>
<evidence type="ECO:0000313" key="4">
    <source>
        <dbReference type="Proteomes" id="UP001497516"/>
    </source>
</evidence>
<feature type="region of interest" description="Disordered" evidence="2">
    <location>
        <begin position="182"/>
        <end position="549"/>
    </location>
</feature>
<proteinExistence type="inferred from homology"/>